<feature type="compositionally biased region" description="Low complexity" evidence="1">
    <location>
        <begin position="30"/>
        <end position="52"/>
    </location>
</feature>
<organism evidence="4 5">
    <name type="scientific">Anaerovibrio lipolyticus DSM 3074</name>
    <dbReference type="NCBI Taxonomy" id="1120997"/>
    <lineage>
        <taxon>Bacteria</taxon>
        <taxon>Bacillati</taxon>
        <taxon>Bacillota</taxon>
        <taxon>Negativicutes</taxon>
        <taxon>Selenomonadales</taxon>
        <taxon>Selenomonadaceae</taxon>
        <taxon>Anaerovibrio</taxon>
    </lineage>
</organism>
<feature type="transmembrane region" description="Helical" evidence="2">
    <location>
        <begin position="124"/>
        <end position="149"/>
    </location>
</feature>
<keyword evidence="2" id="KW-1133">Transmembrane helix</keyword>
<evidence type="ECO:0000256" key="1">
    <source>
        <dbReference type="SAM" id="MobiDB-lite"/>
    </source>
</evidence>
<feature type="chain" id="PRO_5009916192" evidence="3">
    <location>
        <begin position="27"/>
        <end position="211"/>
    </location>
</feature>
<protein>
    <submittedName>
        <fullName evidence="4">Uncharacterized protein</fullName>
    </submittedName>
</protein>
<name>A0A1M6BUA2_9FIRM</name>
<accession>A0A1M6BUA2</accession>
<keyword evidence="2" id="KW-0812">Transmembrane</keyword>
<evidence type="ECO:0000313" key="4">
    <source>
        <dbReference type="EMBL" id="SHI52309.1"/>
    </source>
</evidence>
<evidence type="ECO:0000313" key="5">
    <source>
        <dbReference type="Proteomes" id="UP000191240"/>
    </source>
</evidence>
<feature type="signal peptide" evidence="3">
    <location>
        <begin position="1"/>
        <end position="26"/>
    </location>
</feature>
<dbReference type="Proteomes" id="UP000191240">
    <property type="component" value="Unassembled WGS sequence"/>
</dbReference>
<keyword evidence="3" id="KW-0732">Signal</keyword>
<dbReference type="AlphaFoldDB" id="A0A1M6BUA2"/>
<gene>
    <name evidence="4" type="ORF">SAMN02745671_00844</name>
</gene>
<feature type="compositionally biased region" description="Polar residues" evidence="1">
    <location>
        <begin position="67"/>
        <end position="89"/>
    </location>
</feature>
<proteinExistence type="predicted"/>
<dbReference type="RefSeq" id="WP_052212085.1">
    <property type="nucleotide sequence ID" value="NZ_FQYW01000007.1"/>
</dbReference>
<evidence type="ECO:0000256" key="2">
    <source>
        <dbReference type="SAM" id="Phobius"/>
    </source>
</evidence>
<evidence type="ECO:0000256" key="3">
    <source>
        <dbReference type="SAM" id="SignalP"/>
    </source>
</evidence>
<sequence length="211" mass="22325">MNFRKITSVMVAAALVLSVTAGTADAARGGAKLGGAPKISTPAPKATTPSTSQKKTGPNNKEYAPSKNANEYSKTAPQSGAGQAATAPNTGTRWGNVMRGIGFFAGGMLLGHLLSNMLGMGGGFLADVFGLLFNIILVYAVFKLILYVIRRFRNRGKGTGYSSPYTDYNTIDNDYKASNNSRGFKIQDIGQPSDSGADYDAKTTANKYRNM</sequence>
<reference evidence="4 5" key="1">
    <citation type="submission" date="2016-11" db="EMBL/GenBank/DDBJ databases">
        <authorList>
            <person name="Jaros S."/>
            <person name="Januszkiewicz K."/>
            <person name="Wedrychowicz H."/>
        </authorList>
    </citation>
    <scope>NUCLEOTIDE SEQUENCE [LARGE SCALE GENOMIC DNA]</scope>
    <source>
        <strain evidence="4 5">DSM 3074</strain>
    </source>
</reference>
<keyword evidence="2" id="KW-0472">Membrane</keyword>
<dbReference type="EMBL" id="FQYW01000007">
    <property type="protein sequence ID" value="SHI52309.1"/>
    <property type="molecule type" value="Genomic_DNA"/>
</dbReference>
<feature type="region of interest" description="Disordered" evidence="1">
    <location>
        <begin position="30"/>
        <end position="89"/>
    </location>
</feature>
<dbReference type="OrthoDB" id="1669724at2"/>